<dbReference type="SUPFAM" id="SSF103088">
    <property type="entry name" value="OmpA-like"/>
    <property type="match status" value="1"/>
</dbReference>
<proteinExistence type="inferred from homology"/>
<evidence type="ECO:0000313" key="6">
    <source>
        <dbReference type="EMBL" id="OSM01598.1"/>
    </source>
</evidence>
<keyword evidence="4" id="KW-0472">Membrane</keyword>
<keyword evidence="7" id="KW-1185">Reference proteome</keyword>
<dbReference type="SUPFAM" id="SSF53850">
    <property type="entry name" value="Periplasmic binding protein-like II"/>
    <property type="match status" value="1"/>
</dbReference>
<organism evidence="6 7">
    <name type="scientific">Magnetofaba australis IT-1</name>
    <dbReference type="NCBI Taxonomy" id="1434232"/>
    <lineage>
        <taxon>Bacteria</taxon>
        <taxon>Pseudomonadati</taxon>
        <taxon>Pseudomonadota</taxon>
        <taxon>Magnetococcia</taxon>
        <taxon>Magnetococcales</taxon>
        <taxon>Magnetococcaceae</taxon>
        <taxon>Magnetofaba</taxon>
    </lineage>
</organism>
<evidence type="ECO:0000256" key="2">
    <source>
        <dbReference type="ARBA" id="ARBA00010742"/>
    </source>
</evidence>
<evidence type="ECO:0000256" key="3">
    <source>
        <dbReference type="ARBA" id="ARBA00022729"/>
    </source>
</evidence>
<evidence type="ECO:0000313" key="7">
    <source>
        <dbReference type="Proteomes" id="UP000194003"/>
    </source>
</evidence>
<accession>A0A1Y2K0S2</accession>
<reference evidence="6 7" key="1">
    <citation type="journal article" date="2016" name="BMC Genomics">
        <title>Combined genomic and structural analyses of a cultured magnetotactic bacterium reveals its niche adaptation to a dynamic environment.</title>
        <authorList>
            <person name="Araujo A.C."/>
            <person name="Morillo V."/>
            <person name="Cypriano J."/>
            <person name="Teixeira L.C."/>
            <person name="Leao P."/>
            <person name="Lyra S."/>
            <person name="Almeida L.G."/>
            <person name="Bazylinski D.A."/>
            <person name="Vasconcellos A.T."/>
            <person name="Abreu F."/>
            <person name="Lins U."/>
        </authorList>
    </citation>
    <scope>NUCLEOTIDE SEQUENCE [LARGE SCALE GENOMIC DNA]</scope>
    <source>
        <strain evidence="6 7">IT-1</strain>
    </source>
</reference>
<comment type="subcellular location">
    <subcellularLocation>
        <location evidence="1">Periplasm</location>
    </subcellularLocation>
</comment>
<sequence length="566" mass="61259">MLVVSDAWALSYEHPKPLREVVTAAARDCRLGKTLPLPTIAWGADVATSLANGNAKQTAPGSPFDRAGLSFSLYRQDQFTQQLDDYLACRTPFLRGTLGMVGMATEALSKDPGAKPVVIYQLSWSAGGDALVVKQGIRSPKDLRGKTIAVQAYGPHVDYLTTILKDAGLTVDDVRIKWVRDLLQLDDNSVSPSRAFREDSSVDAAFVIIPEALALTSGGQVGAGAEDSVRGAHILLSTKTANRIIADVYAVRADYLQQNRAKVQGFVNALLRAEEQMAQLAKSNAAAWRRALAPAADLLLDSAAAVDDAAAMVADAEMAGYRGNVSFFGDPQYPRGFEHLDKEIQSSFKALGLLRKSTPLQQAKWDYAALAKGLSDTRNVTLPRFDTAAVAQLMERRGRTQADEDGVLFSFEIYFQPNQNQFPAQSYQQAYDKAIQLASTYGGALLTVEGHSDPLGYLRQKKKGASTVVLNRLRQAAKNLSFSRANAVKDSLIAHANAQGTTLDASQFGVTGHGVSKPNTAQCTHNASGDINLNCAPRNKQEWDATRRVVFKIIQVEAESNVFQPL</sequence>
<protein>
    <submittedName>
        <fullName evidence="6">Putative nitrate/sulfonate/bicarbonate ABC transporter periplasmic protein</fullName>
    </submittedName>
</protein>
<feature type="domain" description="OmpA-like" evidence="5">
    <location>
        <begin position="402"/>
        <end position="557"/>
    </location>
</feature>
<dbReference type="PROSITE" id="PS51123">
    <property type="entry name" value="OMPA_2"/>
    <property type="match status" value="1"/>
</dbReference>
<comment type="similarity">
    <text evidence="2">Belongs to the bacterial solute-binding protein SsuA/TauA family.</text>
</comment>
<evidence type="ECO:0000256" key="1">
    <source>
        <dbReference type="ARBA" id="ARBA00004418"/>
    </source>
</evidence>
<dbReference type="Gene3D" id="3.40.190.10">
    <property type="entry name" value="Periplasmic binding protein-like II"/>
    <property type="match status" value="2"/>
</dbReference>
<dbReference type="GO" id="GO:0016020">
    <property type="term" value="C:membrane"/>
    <property type="evidence" value="ECO:0007669"/>
    <property type="project" value="UniProtKB-UniRule"/>
</dbReference>
<comment type="caution">
    <text evidence="6">The sequence shown here is derived from an EMBL/GenBank/DDBJ whole genome shotgun (WGS) entry which is preliminary data.</text>
</comment>
<dbReference type="PANTHER" id="PTHR30024:SF47">
    <property type="entry name" value="TAURINE-BINDING PERIPLASMIC PROTEIN"/>
    <property type="match status" value="1"/>
</dbReference>
<dbReference type="Pfam" id="PF09084">
    <property type="entry name" value="NMT1"/>
    <property type="match status" value="1"/>
</dbReference>
<gene>
    <name evidence="6" type="ORF">MAIT1_01601</name>
</gene>
<keyword evidence="3" id="KW-0732">Signal</keyword>
<name>A0A1Y2K0S2_9PROT</name>
<dbReference type="Proteomes" id="UP000194003">
    <property type="component" value="Unassembled WGS sequence"/>
</dbReference>
<dbReference type="InterPro" id="IPR015168">
    <property type="entry name" value="SsuA/THI5"/>
</dbReference>
<dbReference type="STRING" id="1434232.MAIT1_01601"/>
<dbReference type="AlphaFoldDB" id="A0A1Y2K0S2"/>
<dbReference type="EMBL" id="LVJN01000020">
    <property type="protein sequence ID" value="OSM01598.1"/>
    <property type="molecule type" value="Genomic_DNA"/>
</dbReference>
<evidence type="ECO:0000256" key="4">
    <source>
        <dbReference type="PROSITE-ProRule" id="PRU00473"/>
    </source>
</evidence>
<dbReference type="InterPro" id="IPR006665">
    <property type="entry name" value="OmpA-like"/>
</dbReference>
<dbReference type="GO" id="GO:0042597">
    <property type="term" value="C:periplasmic space"/>
    <property type="evidence" value="ECO:0007669"/>
    <property type="project" value="UniProtKB-SubCell"/>
</dbReference>
<evidence type="ECO:0000259" key="5">
    <source>
        <dbReference type="PROSITE" id="PS51123"/>
    </source>
</evidence>
<dbReference type="InterPro" id="IPR036737">
    <property type="entry name" value="OmpA-like_sf"/>
</dbReference>
<dbReference type="Gene3D" id="3.30.1330.60">
    <property type="entry name" value="OmpA-like domain"/>
    <property type="match status" value="1"/>
</dbReference>
<dbReference type="PANTHER" id="PTHR30024">
    <property type="entry name" value="ALIPHATIC SULFONATES-BINDING PROTEIN-RELATED"/>
    <property type="match status" value="1"/>
</dbReference>